<dbReference type="InterPro" id="IPR024787">
    <property type="entry name" value="EcsC"/>
</dbReference>
<organism evidence="1 2">
    <name type="scientific">Methylocystis hirsuta</name>
    <dbReference type="NCBI Taxonomy" id="369798"/>
    <lineage>
        <taxon>Bacteria</taxon>
        <taxon>Pseudomonadati</taxon>
        <taxon>Pseudomonadota</taxon>
        <taxon>Alphaproteobacteria</taxon>
        <taxon>Hyphomicrobiales</taxon>
        <taxon>Methylocystaceae</taxon>
        <taxon>Methylocystis</taxon>
    </lineage>
</organism>
<dbReference type="EMBL" id="QWDD01000001">
    <property type="protein sequence ID" value="RNJ49558.1"/>
    <property type="molecule type" value="Genomic_DNA"/>
</dbReference>
<dbReference type="Pfam" id="PF12787">
    <property type="entry name" value="EcsC"/>
    <property type="match status" value="1"/>
</dbReference>
<evidence type="ECO:0000313" key="1">
    <source>
        <dbReference type="EMBL" id="RNJ49558.1"/>
    </source>
</evidence>
<keyword evidence="2" id="KW-1185">Reference proteome</keyword>
<dbReference type="PANTHER" id="PTHR41260:SF1">
    <property type="entry name" value="PROTEIN ECSC"/>
    <property type="match status" value="1"/>
</dbReference>
<name>A0A3M9XR38_9HYPH</name>
<proteinExistence type="predicted"/>
<gene>
    <name evidence="1" type="ORF">D1O30_08035</name>
</gene>
<dbReference type="Proteomes" id="UP000268623">
    <property type="component" value="Unassembled WGS sequence"/>
</dbReference>
<dbReference type="OrthoDB" id="1238772at2"/>
<sequence>MSHSYPLPVLVDQGLSQSDVEALRSAVAALERHSFATRLAGLASRQLSFGSLTLPPRLQAAVAAATQKALAAAMKMALASLDAQPRKDTVRIHRRLAALTGGVGGAVGLASLPLELPVSTTIMLRSIAEIAQAEGEDLRHPGAALACLEVFALGGPSAEGNVLEGGYLALRAVLAKSVSDAARFLTVRQVSNEAAPALARLIGAIGARFGVVVTQKTAAQAVPIIGAISGAAINVAFTEHFQTLARGHFVVRRLERLYSPAVVHAEYARIARSEGYWDDPSQAA</sequence>
<reference evidence="1 2" key="1">
    <citation type="submission" date="2018-08" db="EMBL/GenBank/DDBJ databases">
        <title>Genome sequence of Methylocystis hirsuta CSC1, a methanotroph able to accumulate PHAs.</title>
        <authorList>
            <person name="Bordel S."/>
            <person name="Rodriguez E."/>
            <person name="Gancedo J."/>
            <person name="Munoz R."/>
        </authorList>
    </citation>
    <scope>NUCLEOTIDE SEQUENCE [LARGE SCALE GENOMIC DNA]</scope>
    <source>
        <strain evidence="1 2">CSC1</strain>
    </source>
</reference>
<dbReference type="RefSeq" id="WP_123175527.1">
    <property type="nucleotide sequence ID" value="NZ_QWDD01000001.1"/>
</dbReference>
<evidence type="ECO:0000313" key="2">
    <source>
        <dbReference type="Proteomes" id="UP000268623"/>
    </source>
</evidence>
<dbReference type="AlphaFoldDB" id="A0A3M9XR38"/>
<comment type="caution">
    <text evidence="1">The sequence shown here is derived from an EMBL/GenBank/DDBJ whole genome shotgun (WGS) entry which is preliminary data.</text>
</comment>
<dbReference type="PANTHER" id="PTHR41260">
    <property type="entry name" value="PROTEIN ECSC"/>
    <property type="match status" value="1"/>
</dbReference>
<protein>
    <submittedName>
        <fullName evidence="1">EcsC family protein</fullName>
    </submittedName>
</protein>
<accession>A0A3M9XR38</accession>